<dbReference type="PANTHER" id="PTHR10555">
    <property type="entry name" value="SORTING NEXIN"/>
    <property type="match status" value="1"/>
</dbReference>
<evidence type="ECO:0000313" key="12">
    <source>
        <dbReference type="Proteomes" id="UP000095009"/>
    </source>
</evidence>
<sequence>MTLDNEILLNKKGTPGDISDAVTPIHTSNYRNSTLSEQAPKPCKTNTRKKQTWRVGDVRGLGDLENLKEVPPIPSNGGIGLIDHTSIYDGNPANSWASSILIEDYSVVSGSNKSAGYVTYAITIVPLTGGQIKVNKRYREFYDLRKKLLMEFPNRRTQIPEIPPKRLIAKFNPNFLEHRRKGLEYFLMCILLNPAFASCGTVKKFVATNA</sequence>
<evidence type="ECO:0000313" key="11">
    <source>
        <dbReference type="EMBL" id="ODQ67501.1"/>
    </source>
</evidence>
<proteinExistence type="inferred from homology"/>
<gene>
    <name evidence="11" type="ORF">NADFUDRAFT_81966</name>
</gene>
<evidence type="ECO:0000256" key="2">
    <source>
        <dbReference type="ARBA" id="ARBA00004481"/>
    </source>
</evidence>
<dbReference type="Pfam" id="PF00787">
    <property type="entry name" value="PX"/>
    <property type="match status" value="1"/>
</dbReference>
<evidence type="ECO:0000256" key="5">
    <source>
        <dbReference type="ARBA" id="ARBA00022753"/>
    </source>
</evidence>
<dbReference type="PROSITE" id="PS50195">
    <property type="entry name" value="PX"/>
    <property type="match status" value="1"/>
</dbReference>
<feature type="domain" description="PX" evidence="10">
    <location>
        <begin position="98"/>
        <end position="210"/>
    </location>
</feature>
<evidence type="ECO:0000256" key="9">
    <source>
        <dbReference type="ARBA" id="ARBA00033785"/>
    </source>
</evidence>
<evidence type="ECO:0000259" key="10">
    <source>
        <dbReference type="PROSITE" id="PS50195"/>
    </source>
</evidence>
<evidence type="ECO:0000256" key="8">
    <source>
        <dbReference type="ARBA" id="ARBA00033774"/>
    </source>
</evidence>
<dbReference type="GO" id="GO:0032266">
    <property type="term" value="F:phosphatidylinositol-3-phosphate binding"/>
    <property type="evidence" value="ECO:0007669"/>
    <property type="project" value="InterPro"/>
</dbReference>
<comment type="function">
    <text evidence="7">Recruits the lipid transfer protein VPS13 to endosomal and vacuolar membranes.</text>
</comment>
<dbReference type="STRING" id="857566.A0A1E3PQ01"/>
<dbReference type="PANTHER" id="PTHR10555:SF170">
    <property type="entry name" value="FI18122P1"/>
    <property type="match status" value="1"/>
</dbReference>
<name>A0A1E3PQ01_9ASCO</name>
<evidence type="ECO:0000256" key="1">
    <source>
        <dbReference type="ARBA" id="ARBA00004148"/>
    </source>
</evidence>
<dbReference type="InterPro" id="IPR037917">
    <property type="entry name" value="Ypt35_PX"/>
</dbReference>
<reference evidence="11 12" key="1">
    <citation type="journal article" date="2016" name="Proc. Natl. Acad. Sci. U.S.A.">
        <title>Comparative genomics of biotechnologically important yeasts.</title>
        <authorList>
            <person name="Riley R."/>
            <person name="Haridas S."/>
            <person name="Wolfe K.H."/>
            <person name="Lopes M.R."/>
            <person name="Hittinger C.T."/>
            <person name="Goeker M."/>
            <person name="Salamov A.A."/>
            <person name="Wisecaver J.H."/>
            <person name="Long T.M."/>
            <person name="Calvey C.H."/>
            <person name="Aerts A.L."/>
            <person name="Barry K.W."/>
            <person name="Choi C."/>
            <person name="Clum A."/>
            <person name="Coughlan A.Y."/>
            <person name="Deshpande S."/>
            <person name="Douglass A.P."/>
            <person name="Hanson S.J."/>
            <person name="Klenk H.-P."/>
            <person name="LaButti K.M."/>
            <person name="Lapidus A."/>
            <person name="Lindquist E.A."/>
            <person name="Lipzen A.M."/>
            <person name="Meier-Kolthoff J.P."/>
            <person name="Ohm R.A."/>
            <person name="Otillar R.P."/>
            <person name="Pangilinan J.L."/>
            <person name="Peng Y."/>
            <person name="Rokas A."/>
            <person name="Rosa C.A."/>
            <person name="Scheuner C."/>
            <person name="Sibirny A.A."/>
            <person name="Slot J.C."/>
            <person name="Stielow J.B."/>
            <person name="Sun H."/>
            <person name="Kurtzman C.P."/>
            <person name="Blackwell M."/>
            <person name="Grigoriev I.V."/>
            <person name="Jeffries T.W."/>
        </authorList>
    </citation>
    <scope>NUCLEOTIDE SEQUENCE [LARGE SCALE GENOMIC DNA]</scope>
    <source>
        <strain evidence="11 12">DSM 6958</strain>
    </source>
</reference>
<dbReference type="AlphaFoldDB" id="A0A1E3PQ01"/>
<dbReference type="GO" id="GO:0005774">
    <property type="term" value="C:vacuolar membrane"/>
    <property type="evidence" value="ECO:0007669"/>
    <property type="project" value="UniProtKB-SubCell"/>
</dbReference>
<evidence type="ECO:0000256" key="6">
    <source>
        <dbReference type="ARBA" id="ARBA00023136"/>
    </source>
</evidence>
<dbReference type="InterPro" id="IPR001683">
    <property type="entry name" value="PX_dom"/>
</dbReference>
<evidence type="ECO:0000256" key="4">
    <source>
        <dbReference type="ARBA" id="ARBA00022554"/>
    </source>
</evidence>
<keyword evidence="5" id="KW-0967">Endosome</keyword>
<dbReference type="EMBL" id="KV454407">
    <property type="protein sequence ID" value="ODQ67501.1"/>
    <property type="molecule type" value="Genomic_DNA"/>
</dbReference>
<keyword evidence="12" id="KW-1185">Reference proteome</keyword>
<evidence type="ECO:0000256" key="7">
    <source>
        <dbReference type="ARBA" id="ARBA00033728"/>
    </source>
</evidence>
<dbReference type="Gene3D" id="3.30.1520.10">
    <property type="entry name" value="Phox-like domain"/>
    <property type="match status" value="1"/>
</dbReference>
<dbReference type="Proteomes" id="UP000095009">
    <property type="component" value="Unassembled WGS sequence"/>
</dbReference>
<keyword evidence="6" id="KW-0472">Membrane</keyword>
<comment type="subcellular location">
    <subcellularLocation>
        <location evidence="2">Endosome membrane</location>
        <topology evidence="2">Peripheral membrane protein</topology>
    </subcellularLocation>
    <subcellularLocation>
        <location evidence="1">Vacuole membrane</location>
        <topology evidence="1">Peripheral membrane protein</topology>
    </subcellularLocation>
</comment>
<dbReference type="SMART" id="SM00312">
    <property type="entry name" value="PX"/>
    <property type="match status" value="1"/>
</dbReference>
<organism evidence="11 12">
    <name type="scientific">Nadsonia fulvescens var. elongata DSM 6958</name>
    <dbReference type="NCBI Taxonomy" id="857566"/>
    <lineage>
        <taxon>Eukaryota</taxon>
        <taxon>Fungi</taxon>
        <taxon>Dikarya</taxon>
        <taxon>Ascomycota</taxon>
        <taxon>Saccharomycotina</taxon>
        <taxon>Dipodascomycetes</taxon>
        <taxon>Dipodascales</taxon>
        <taxon>Dipodascales incertae sedis</taxon>
        <taxon>Nadsonia</taxon>
    </lineage>
</organism>
<protein>
    <recommendedName>
        <fullName evidence="8">Endosomal/vacuolar adapter protein YPT35</fullName>
    </recommendedName>
    <alternativeName>
        <fullName evidence="9">PX domain-containing protein YPT35</fullName>
    </alternativeName>
</protein>
<keyword evidence="4" id="KW-0926">Vacuole</keyword>
<dbReference type="GO" id="GO:0010008">
    <property type="term" value="C:endosome membrane"/>
    <property type="evidence" value="ECO:0007669"/>
    <property type="project" value="UniProtKB-SubCell"/>
</dbReference>
<dbReference type="InterPro" id="IPR036871">
    <property type="entry name" value="PX_dom_sf"/>
</dbReference>
<dbReference type="OrthoDB" id="10254720at2759"/>
<dbReference type="SUPFAM" id="SSF64268">
    <property type="entry name" value="PX domain"/>
    <property type="match status" value="1"/>
</dbReference>
<evidence type="ECO:0000256" key="3">
    <source>
        <dbReference type="ARBA" id="ARBA00007426"/>
    </source>
</evidence>
<comment type="similarity">
    <text evidence="3">Belongs to the YPT35 family.</text>
</comment>
<dbReference type="CDD" id="cd07280">
    <property type="entry name" value="PX_YPT35"/>
    <property type="match status" value="1"/>
</dbReference>
<accession>A0A1E3PQ01</accession>